<keyword evidence="20" id="KW-1185">Reference proteome</keyword>
<keyword evidence="4" id="KW-0312">Gluconeogenesis</keyword>
<evidence type="ECO:0000313" key="19">
    <source>
        <dbReference type="Ensembl" id="ENSGWIP00000056563.1"/>
    </source>
</evidence>
<dbReference type="InterPro" id="IPR005930">
    <property type="entry name" value="Pyruv_COase"/>
</dbReference>
<dbReference type="Pfam" id="PF02786">
    <property type="entry name" value="CPSase_L_D2"/>
    <property type="match status" value="1"/>
</dbReference>
<dbReference type="Ensembl" id="ENSGWIT00000060855.1">
    <property type="protein sequence ID" value="ENSGWIP00000056563.1"/>
    <property type="gene ID" value="ENSGWIG00000026773.1"/>
</dbReference>
<evidence type="ECO:0000256" key="12">
    <source>
        <dbReference type="PIRSR" id="PIRSR001594-2"/>
    </source>
</evidence>
<feature type="binding site" evidence="12">
    <location>
        <position position="908"/>
    </location>
    <ligand>
        <name>substrate</name>
    </ligand>
</feature>
<dbReference type="GO" id="GO:0005524">
    <property type="term" value="F:ATP binding"/>
    <property type="evidence" value="ECO:0007669"/>
    <property type="project" value="UniProtKB-UniRule"/>
</dbReference>
<keyword evidence="7 12" id="KW-0547">Nucleotide-binding</keyword>
<dbReference type="PROSITE" id="PS00188">
    <property type="entry name" value="BIOTIN"/>
    <property type="match status" value="1"/>
</dbReference>
<evidence type="ECO:0000256" key="9">
    <source>
        <dbReference type="ARBA" id="ARBA00023267"/>
    </source>
</evidence>
<dbReference type="SUPFAM" id="SSF51569">
    <property type="entry name" value="Aldolase"/>
    <property type="match status" value="1"/>
</dbReference>
<dbReference type="InterPro" id="IPR005479">
    <property type="entry name" value="CPAse_ATP-bd"/>
</dbReference>
<evidence type="ECO:0000256" key="11">
    <source>
        <dbReference type="PIRSR" id="PIRSR001594-1"/>
    </source>
</evidence>
<evidence type="ECO:0000256" key="5">
    <source>
        <dbReference type="ARBA" id="ARBA00022598"/>
    </source>
</evidence>
<feature type="binding site" evidence="13">
    <location>
        <position position="773"/>
    </location>
    <ligand>
        <name>Mn(2+)</name>
        <dbReference type="ChEBI" id="CHEBI:29035"/>
    </ligand>
</feature>
<keyword evidence="10" id="KW-0511">Multifunctional enzyme</keyword>
<dbReference type="FunFam" id="3.30.1490.20:FF:000018">
    <property type="entry name" value="Biotin carboxylase"/>
    <property type="match status" value="1"/>
</dbReference>
<reference evidence="19" key="3">
    <citation type="submission" date="2025-09" db="UniProtKB">
        <authorList>
            <consortium name="Ensembl"/>
        </authorList>
    </citation>
    <scope>IDENTIFICATION</scope>
</reference>
<dbReference type="PROSITE" id="PS50991">
    <property type="entry name" value="PYR_CT"/>
    <property type="match status" value="1"/>
</dbReference>
<dbReference type="InterPro" id="IPR001882">
    <property type="entry name" value="Biotin_BS"/>
</dbReference>
<feature type="domain" description="Biotin carboxylation" evidence="17">
    <location>
        <begin position="36"/>
        <end position="486"/>
    </location>
</feature>
<feature type="binding site" description="via carbamate group" evidence="13">
    <location>
        <position position="741"/>
    </location>
    <ligand>
        <name>Mn(2+)</name>
        <dbReference type="ChEBI" id="CHEBI:29035"/>
    </ligand>
</feature>
<organism evidence="19 20">
    <name type="scientific">Gouania willdenowi</name>
    <name type="common">Blunt-snouted clingfish</name>
    <name type="synonym">Lepadogaster willdenowi</name>
    <dbReference type="NCBI Taxonomy" id="441366"/>
    <lineage>
        <taxon>Eukaryota</taxon>
        <taxon>Metazoa</taxon>
        <taxon>Chordata</taxon>
        <taxon>Craniata</taxon>
        <taxon>Vertebrata</taxon>
        <taxon>Euteleostomi</taxon>
        <taxon>Actinopterygii</taxon>
        <taxon>Neopterygii</taxon>
        <taxon>Teleostei</taxon>
        <taxon>Neoteleostei</taxon>
        <taxon>Acanthomorphata</taxon>
        <taxon>Ovalentaria</taxon>
        <taxon>Blenniimorphae</taxon>
        <taxon>Blenniiformes</taxon>
        <taxon>Gobiesocoidei</taxon>
        <taxon>Gobiesocidae</taxon>
        <taxon>Gobiesocinae</taxon>
        <taxon>Gouania</taxon>
    </lineage>
</organism>
<dbReference type="InterPro" id="IPR003379">
    <property type="entry name" value="Carboxylase_cons_dom"/>
</dbReference>
<dbReference type="FunFam" id="3.30.470.20:FF:000012">
    <property type="entry name" value="Pyruvate carboxylase"/>
    <property type="match status" value="1"/>
</dbReference>
<feature type="modified residue" description="N6-carboxylysine" evidence="14">
    <location>
        <position position="741"/>
    </location>
</feature>
<dbReference type="EC" id="6.4.1.1" evidence="3"/>
<dbReference type="NCBIfam" id="TIGR01235">
    <property type="entry name" value="pyruv_carbox"/>
    <property type="match status" value="1"/>
</dbReference>
<keyword evidence="9" id="KW-0092">Biotin</keyword>
<dbReference type="FunFam" id="1.10.472.90:FF:000001">
    <property type="entry name" value="Pyruvate carboxylase"/>
    <property type="match status" value="1"/>
</dbReference>
<name>A0A8C5IAT0_GOUWI</name>
<evidence type="ECO:0000256" key="2">
    <source>
        <dbReference type="ARBA" id="ARBA00004742"/>
    </source>
</evidence>
<dbReference type="Gene3D" id="3.30.1490.20">
    <property type="entry name" value="ATP-grasp fold, A domain"/>
    <property type="match status" value="1"/>
</dbReference>
<dbReference type="NCBIfam" id="NF009554">
    <property type="entry name" value="PRK12999.1"/>
    <property type="match status" value="1"/>
</dbReference>
<evidence type="ECO:0000259" key="17">
    <source>
        <dbReference type="PROSITE" id="PS50979"/>
    </source>
</evidence>
<evidence type="ECO:0000256" key="4">
    <source>
        <dbReference type="ARBA" id="ARBA00022432"/>
    </source>
</evidence>
<dbReference type="SMART" id="SM00878">
    <property type="entry name" value="Biotin_carb_C"/>
    <property type="match status" value="1"/>
</dbReference>
<dbReference type="InterPro" id="IPR011054">
    <property type="entry name" value="Rudment_hybrid_motif"/>
</dbReference>
<dbReference type="CDD" id="cd07937">
    <property type="entry name" value="DRE_TIM_PC_TC_5S"/>
    <property type="match status" value="1"/>
</dbReference>
<dbReference type="PANTHER" id="PTHR43778:SF2">
    <property type="entry name" value="PYRUVATE CARBOXYLASE, MITOCHONDRIAL"/>
    <property type="match status" value="1"/>
</dbReference>
<dbReference type="Pfam" id="PF00364">
    <property type="entry name" value="Biotin_lipoyl"/>
    <property type="match status" value="1"/>
</dbReference>
<dbReference type="InterPro" id="IPR011764">
    <property type="entry name" value="Biotin_carboxylation_dom"/>
</dbReference>
<evidence type="ECO:0000259" key="18">
    <source>
        <dbReference type="PROSITE" id="PS50991"/>
    </source>
</evidence>
<dbReference type="InterPro" id="IPR011761">
    <property type="entry name" value="ATP-grasp"/>
</dbReference>
<sequence length="1096" mass="120074">MLRFVAIRGGLGLLAVKRACVLSRFTHSAPQSECRSIKKVMVANRGEIAIRVFRACTELGIRTVAVYSEQDTGQMHRQKADEAYLIGKGLPPVAAYLHIPDIISVAKDNNVDAIHPGYGFLSERADFAQACSDAGIMFVGPSPDTVRKMGDKVEARSLAISAGVPVVPGTAAPIASLQEAQAFAQSYGFPIIFKAAYGGGGRGMRVVKEYEELEENYQRAYSEALTAFGNGSLFVEKFIEKPRHIEVQILGDKYGNVVHLYERDCSIQRRHQKVVEIAPAFQLDPHLRDRLHADAVSLAKLVGYENAGTVEFLVDKHGKHYFIEVNSRLQVEHTVTEEITDVDLVHAQLRVCEGRSLPELGLKQDKIRVNGCAIQCRVTTEDPARGFQPDTGRIEVFRSGEGMGIRLDSASAFQGAVISPHYDSLLVKVIASGKDLQTAATKMSRALAEFRVRGVKTNIPFLQNVFSNHQFLHSTVDTQFIDENQELFNLKPTQNRAQKLLHYLGHVMVNGPTTPIPVKAKPSSIDPVIPAVTLGEPPVGFRDILLRDGPEGFAKAVRAQQGLLLMDTTFRDAHQSLLATRVRTHDLKKISPFVSHNFSNLFSLENWGGATFDVAMRFLYECPWKRLQELRALIPNVPFQMLLRGANAVGYTNYPDNAVFKFCEVAKENGMDIFRVFDSLNYVPNMLLGMEAAGAAGGVVEAGISYTGDVSDPMRQKYSLDYYIKLADELVKAGTHILCIKDMAGLLKPEASKLLIGALRDRFPDLPIHVHTHDTAGAGVAAMLACAEAGADVVDVAVDSMAGMTSQPSMGAIVACTKGTKLDTGIALDKVFDYSEYWEVTRGLYAPFDCTATMKSGNADVYENEIPGGQYTNLHFQAHSMGLGNKFKEVKKAYTEANKLLGDLIKVTPSSKIVGDLAQFMVQNDLTRAEVEERADELSFPLSVVEFLQGYIGIPHGGFPEPLRSKVELERGKILHIKALALGDLNMAGQREVFFELNGQLRSVLVKDTVAMKEMKFHPKAQKSIKGQVGAPMPGKVIEVKVEVGSKVEKGQPLCVLSAMKMETVVNSPMAGTIKAVHVTPDASLEGDDLILEIEE</sequence>
<evidence type="ECO:0000256" key="10">
    <source>
        <dbReference type="ARBA" id="ARBA00023268"/>
    </source>
</evidence>
<feature type="domain" description="Pyruvate carboxyltransferase" evidence="18">
    <location>
        <begin position="563"/>
        <end position="832"/>
    </location>
</feature>
<dbReference type="Gene3D" id="3.30.470.20">
    <property type="entry name" value="ATP-grasp fold, B domain"/>
    <property type="match status" value="1"/>
</dbReference>
<dbReference type="InterPro" id="IPR013785">
    <property type="entry name" value="Aldolase_TIM"/>
</dbReference>
<reference evidence="19" key="2">
    <citation type="submission" date="2025-08" db="UniProtKB">
        <authorList>
            <consortium name="Ensembl"/>
        </authorList>
    </citation>
    <scope>IDENTIFICATION</scope>
</reference>
<dbReference type="InterPro" id="IPR005481">
    <property type="entry name" value="BC-like_N"/>
</dbReference>
<dbReference type="Gene3D" id="3.40.50.20">
    <property type="match status" value="1"/>
</dbReference>
<dbReference type="UniPathway" id="UPA00138"/>
<dbReference type="Gene3D" id="1.10.472.90">
    <property type="entry name" value="Conserved carboxylase domain"/>
    <property type="match status" value="1"/>
</dbReference>
<evidence type="ECO:0000256" key="8">
    <source>
        <dbReference type="ARBA" id="ARBA00022840"/>
    </source>
</evidence>
<dbReference type="InterPro" id="IPR005482">
    <property type="entry name" value="Biotin_COase_C"/>
</dbReference>
<feature type="binding site" evidence="12">
    <location>
        <position position="236"/>
    </location>
    <ligand>
        <name>ATP</name>
        <dbReference type="ChEBI" id="CHEBI:30616"/>
    </ligand>
</feature>
<dbReference type="InterPro" id="IPR016185">
    <property type="entry name" value="PreATP-grasp_dom_sf"/>
</dbReference>
<feature type="domain" description="ATP-grasp" evidence="16">
    <location>
        <begin position="156"/>
        <end position="353"/>
    </location>
</feature>
<feature type="domain" description="Lipoyl-binding" evidence="15">
    <location>
        <begin position="1026"/>
        <end position="1095"/>
    </location>
</feature>
<feature type="binding site" evidence="12">
    <location>
        <position position="152"/>
    </location>
    <ligand>
        <name>ATP</name>
        <dbReference type="ChEBI" id="CHEBI:30616"/>
    </ligand>
</feature>
<evidence type="ECO:0000256" key="13">
    <source>
        <dbReference type="PIRSR" id="PIRSR001594-3"/>
    </source>
</evidence>
<gene>
    <name evidence="19" type="primary">pcxb</name>
</gene>
<feature type="modified residue" description="N6-biotinyllysine" evidence="14">
    <location>
        <position position="1061"/>
    </location>
</feature>
<dbReference type="Pfam" id="PF00682">
    <property type="entry name" value="HMGL-like"/>
    <property type="match status" value="1"/>
</dbReference>
<feature type="active site" evidence="11">
    <location>
        <position position="328"/>
    </location>
</feature>
<dbReference type="GO" id="GO:0046872">
    <property type="term" value="F:metal ion binding"/>
    <property type="evidence" value="ECO:0007669"/>
    <property type="project" value="UniProtKB-KW"/>
</dbReference>
<dbReference type="SUPFAM" id="SSF89000">
    <property type="entry name" value="post-HMGL domain-like"/>
    <property type="match status" value="1"/>
</dbReference>
<dbReference type="FunFam" id="3.40.50.20:FF:000010">
    <property type="entry name" value="Propionyl-CoA carboxylase subunit alpha"/>
    <property type="match status" value="1"/>
</dbReference>
<proteinExistence type="predicted"/>
<evidence type="ECO:0000256" key="1">
    <source>
        <dbReference type="ARBA" id="ARBA00001953"/>
    </source>
</evidence>
<dbReference type="PROSITE" id="PS50968">
    <property type="entry name" value="BIOTINYL_LIPOYL"/>
    <property type="match status" value="1"/>
</dbReference>
<evidence type="ECO:0000256" key="14">
    <source>
        <dbReference type="PIRSR" id="PIRSR001594-4"/>
    </source>
</evidence>
<dbReference type="SUPFAM" id="SSF51246">
    <property type="entry name" value="Rudiment single hybrid motif"/>
    <property type="match status" value="1"/>
</dbReference>
<evidence type="ECO:0000256" key="6">
    <source>
        <dbReference type="ARBA" id="ARBA00022723"/>
    </source>
</evidence>
<keyword evidence="8 12" id="KW-0067">ATP-binding</keyword>
<dbReference type="InterPro" id="IPR013815">
    <property type="entry name" value="ATP_grasp_subdomain_1"/>
</dbReference>
<dbReference type="InterPro" id="IPR055268">
    <property type="entry name" value="PCB-like"/>
</dbReference>
<dbReference type="Gene3D" id="3.10.600.10">
    <property type="entry name" value="pyruvate carboxylase f1077a mutant domain"/>
    <property type="match status" value="2"/>
</dbReference>
<evidence type="ECO:0000256" key="3">
    <source>
        <dbReference type="ARBA" id="ARBA00013057"/>
    </source>
</evidence>
<dbReference type="Pfam" id="PF02436">
    <property type="entry name" value="PYC_OADA"/>
    <property type="match status" value="1"/>
</dbReference>
<dbReference type="GO" id="GO:0004736">
    <property type="term" value="F:pyruvate carboxylase activity"/>
    <property type="evidence" value="ECO:0007669"/>
    <property type="project" value="UniProtKB-EC"/>
</dbReference>
<dbReference type="FunFam" id="2.40.50.100:FF:000003">
    <property type="entry name" value="Acetyl-CoA carboxylase biotin carboxyl carrier protein"/>
    <property type="match status" value="1"/>
</dbReference>
<dbReference type="Gene3D" id="2.40.50.100">
    <property type="match status" value="1"/>
</dbReference>
<dbReference type="PROSITE" id="PS50975">
    <property type="entry name" value="ATP_GRASP"/>
    <property type="match status" value="1"/>
</dbReference>
<dbReference type="SUPFAM" id="SSF51230">
    <property type="entry name" value="Single hybrid motif"/>
    <property type="match status" value="1"/>
</dbReference>
<reference evidence="19" key="1">
    <citation type="submission" date="2020-06" db="EMBL/GenBank/DDBJ databases">
        <authorList>
            <consortium name="Wellcome Sanger Institute Data Sharing"/>
        </authorList>
    </citation>
    <scope>NUCLEOTIDE SEQUENCE [LARGE SCALE GENOMIC DNA]</scope>
</reference>
<dbReference type="Proteomes" id="UP000694680">
    <property type="component" value="Chromosome 18"/>
</dbReference>
<evidence type="ECO:0000313" key="20">
    <source>
        <dbReference type="Proteomes" id="UP000694680"/>
    </source>
</evidence>
<feature type="binding site" evidence="13">
    <location>
        <position position="771"/>
    </location>
    <ligand>
        <name>Mn(2+)</name>
        <dbReference type="ChEBI" id="CHEBI:29035"/>
    </ligand>
</feature>
<dbReference type="Pfam" id="PF00289">
    <property type="entry name" value="Biotin_carb_N"/>
    <property type="match status" value="1"/>
</dbReference>
<feature type="binding site" evidence="12">
    <location>
        <position position="271"/>
    </location>
    <ligand>
        <name>ATP</name>
        <dbReference type="ChEBI" id="CHEBI:30616"/>
    </ligand>
</feature>
<evidence type="ECO:0000259" key="16">
    <source>
        <dbReference type="PROSITE" id="PS50975"/>
    </source>
</evidence>
<keyword evidence="6 13" id="KW-0479">Metal-binding</keyword>
<feature type="binding site" evidence="13">
    <location>
        <position position="572"/>
    </location>
    <ligand>
        <name>Mn(2+)</name>
        <dbReference type="ChEBI" id="CHEBI:29035"/>
    </ligand>
</feature>
<dbReference type="Gene3D" id="3.20.20.70">
    <property type="entry name" value="Aldolase class I"/>
    <property type="match status" value="1"/>
</dbReference>
<comment type="cofactor">
    <cofactor evidence="1">
        <name>biotin</name>
        <dbReference type="ChEBI" id="CHEBI:57586"/>
    </cofactor>
</comment>
<protein>
    <recommendedName>
        <fullName evidence="3">pyruvate carboxylase</fullName>
        <ecNumber evidence="3">6.4.1.1</ecNumber>
    </recommendedName>
</protein>
<dbReference type="PANTHER" id="PTHR43778">
    <property type="entry name" value="PYRUVATE CARBOXYLASE"/>
    <property type="match status" value="1"/>
</dbReference>
<feature type="binding site" evidence="12">
    <location>
        <position position="644"/>
    </location>
    <ligand>
        <name>substrate</name>
    </ligand>
</feature>
<dbReference type="PROSITE" id="PS50979">
    <property type="entry name" value="BC"/>
    <property type="match status" value="1"/>
</dbReference>
<dbReference type="GO" id="GO:0006094">
    <property type="term" value="P:gluconeogenesis"/>
    <property type="evidence" value="ECO:0007669"/>
    <property type="project" value="UniProtKB-UniPathway"/>
</dbReference>
<dbReference type="InterPro" id="IPR000089">
    <property type="entry name" value="Biotin_lipoyl"/>
</dbReference>
<dbReference type="FunFam" id="3.20.20.70:FF:000033">
    <property type="entry name" value="Pyruvate carboxylase"/>
    <property type="match status" value="1"/>
</dbReference>
<keyword evidence="5" id="KW-0436">Ligase</keyword>
<dbReference type="PIRSF" id="PIRSF001594">
    <property type="entry name" value="Pyruv_carbox"/>
    <property type="match status" value="1"/>
</dbReference>
<evidence type="ECO:0000256" key="7">
    <source>
        <dbReference type="ARBA" id="ARBA00022741"/>
    </source>
</evidence>
<evidence type="ECO:0000259" key="15">
    <source>
        <dbReference type="PROSITE" id="PS50968"/>
    </source>
</evidence>
<dbReference type="AlphaFoldDB" id="A0A8C5IAT0"/>
<comment type="pathway">
    <text evidence="2">Carbohydrate biosynthesis; gluconeogenesis.</text>
</comment>
<dbReference type="InterPro" id="IPR011053">
    <property type="entry name" value="Single_hybrid_motif"/>
</dbReference>
<dbReference type="InterPro" id="IPR000891">
    <property type="entry name" value="PYR_CT"/>
</dbReference>
<accession>A0A8C5IAT0</accession>
<dbReference type="GO" id="GO:0009374">
    <property type="term" value="F:biotin binding"/>
    <property type="evidence" value="ECO:0007669"/>
    <property type="project" value="UniProtKB-ARBA"/>
</dbReference>
<dbReference type="SUPFAM" id="SSF52440">
    <property type="entry name" value="PreATP-grasp domain"/>
    <property type="match status" value="1"/>
</dbReference>
<dbReference type="SUPFAM" id="SSF56059">
    <property type="entry name" value="Glutathione synthetase ATP-binding domain-like"/>
    <property type="match status" value="1"/>
</dbReference>
<dbReference type="Pfam" id="PF02785">
    <property type="entry name" value="Biotin_carb_C"/>
    <property type="match status" value="1"/>
</dbReference>
<dbReference type="GO" id="GO:0005829">
    <property type="term" value="C:cytosol"/>
    <property type="evidence" value="ECO:0007669"/>
    <property type="project" value="UniProtKB-ARBA"/>
</dbReference>
<dbReference type="CDD" id="cd06850">
    <property type="entry name" value="biotinyl_domain"/>
    <property type="match status" value="1"/>
</dbReference>